<proteinExistence type="predicted"/>
<evidence type="ECO:0000313" key="2">
    <source>
        <dbReference type="EMBL" id="KAJ8361240.1"/>
    </source>
</evidence>
<comment type="caution">
    <text evidence="2">The sequence shown here is derived from an EMBL/GenBank/DDBJ whole genome shotgun (WGS) entry which is preliminary data.</text>
</comment>
<dbReference type="AlphaFoldDB" id="A0A9Q1FLN6"/>
<evidence type="ECO:0000256" key="1">
    <source>
        <dbReference type="SAM" id="MobiDB-lite"/>
    </source>
</evidence>
<protein>
    <submittedName>
        <fullName evidence="2">Uncharacterized protein</fullName>
    </submittedName>
</protein>
<name>A0A9Q1FLN6_SYNKA</name>
<sequence>MAKLGLEPFLCRPLSDAGSRDRAINYDPSSEALTLRRFSVLLTPALGRTQIRLQSGAGQSVLSECGSVGGRHARSPYVLRSACPPTSRDAATPATSTSPKYQTGPSNTC</sequence>
<evidence type="ECO:0000313" key="3">
    <source>
        <dbReference type="Proteomes" id="UP001152622"/>
    </source>
</evidence>
<feature type="compositionally biased region" description="Polar residues" evidence="1">
    <location>
        <begin position="93"/>
        <end position="109"/>
    </location>
</feature>
<dbReference type="Proteomes" id="UP001152622">
    <property type="component" value="Chromosome 5"/>
</dbReference>
<feature type="region of interest" description="Disordered" evidence="1">
    <location>
        <begin position="78"/>
        <end position="109"/>
    </location>
</feature>
<dbReference type="EMBL" id="JAINUF010000005">
    <property type="protein sequence ID" value="KAJ8361240.1"/>
    <property type="molecule type" value="Genomic_DNA"/>
</dbReference>
<organism evidence="2 3">
    <name type="scientific">Synaphobranchus kaupii</name>
    <name type="common">Kaup's arrowtooth eel</name>
    <dbReference type="NCBI Taxonomy" id="118154"/>
    <lineage>
        <taxon>Eukaryota</taxon>
        <taxon>Metazoa</taxon>
        <taxon>Chordata</taxon>
        <taxon>Craniata</taxon>
        <taxon>Vertebrata</taxon>
        <taxon>Euteleostomi</taxon>
        <taxon>Actinopterygii</taxon>
        <taxon>Neopterygii</taxon>
        <taxon>Teleostei</taxon>
        <taxon>Anguilliformes</taxon>
        <taxon>Synaphobranchidae</taxon>
        <taxon>Synaphobranchus</taxon>
    </lineage>
</organism>
<accession>A0A9Q1FLN6</accession>
<keyword evidence="3" id="KW-1185">Reference proteome</keyword>
<gene>
    <name evidence="2" type="ORF">SKAU_G00177650</name>
</gene>
<reference evidence="2" key="1">
    <citation type="journal article" date="2023" name="Science">
        <title>Genome structures resolve the early diversification of teleost fishes.</title>
        <authorList>
            <person name="Parey E."/>
            <person name="Louis A."/>
            <person name="Montfort J."/>
            <person name="Bouchez O."/>
            <person name="Roques C."/>
            <person name="Iampietro C."/>
            <person name="Lluch J."/>
            <person name="Castinel A."/>
            <person name="Donnadieu C."/>
            <person name="Desvignes T."/>
            <person name="Floi Bucao C."/>
            <person name="Jouanno E."/>
            <person name="Wen M."/>
            <person name="Mejri S."/>
            <person name="Dirks R."/>
            <person name="Jansen H."/>
            <person name="Henkel C."/>
            <person name="Chen W.J."/>
            <person name="Zahm M."/>
            <person name="Cabau C."/>
            <person name="Klopp C."/>
            <person name="Thompson A.W."/>
            <person name="Robinson-Rechavi M."/>
            <person name="Braasch I."/>
            <person name="Lecointre G."/>
            <person name="Bobe J."/>
            <person name="Postlethwait J.H."/>
            <person name="Berthelot C."/>
            <person name="Roest Crollius H."/>
            <person name="Guiguen Y."/>
        </authorList>
    </citation>
    <scope>NUCLEOTIDE SEQUENCE</scope>
    <source>
        <strain evidence="2">WJC10195</strain>
    </source>
</reference>